<feature type="domain" description="DUF6535" evidence="2">
    <location>
        <begin position="17"/>
        <end position="194"/>
    </location>
</feature>
<gene>
    <name evidence="3" type="ORF">PYCCODRAFT_1346774</name>
</gene>
<name>A0A1Y2IE78_TRAC3</name>
<keyword evidence="4" id="KW-1185">Reference proteome</keyword>
<proteinExistence type="predicted"/>
<dbReference type="STRING" id="1353009.A0A1Y2IE78"/>
<feature type="transmembrane region" description="Helical" evidence="1">
    <location>
        <begin position="35"/>
        <end position="58"/>
    </location>
</feature>
<evidence type="ECO:0000313" key="3">
    <source>
        <dbReference type="EMBL" id="OSC99417.1"/>
    </source>
</evidence>
<organism evidence="3 4">
    <name type="scientific">Trametes coccinea (strain BRFM310)</name>
    <name type="common">Pycnoporus coccineus</name>
    <dbReference type="NCBI Taxonomy" id="1353009"/>
    <lineage>
        <taxon>Eukaryota</taxon>
        <taxon>Fungi</taxon>
        <taxon>Dikarya</taxon>
        <taxon>Basidiomycota</taxon>
        <taxon>Agaricomycotina</taxon>
        <taxon>Agaricomycetes</taxon>
        <taxon>Polyporales</taxon>
        <taxon>Polyporaceae</taxon>
        <taxon>Trametes</taxon>
    </lineage>
</organism>
<keyword evidence="1" id="KW-1133">Transmembrane helix</keyword>
<feature type="non-terminal residue" evidence="3">
    <location>
        <position position="1"/>
    </location>
</feature>
<evidence type="ECO:0000259" key="2">
    <source>
        <dbReference type="Pfam" id="PF20153"/>
    </source>
</evidence>
<reference evidence="3 4" key="1">
    <citation type="journal article" date="2015" name="Biotechnol. Biofuels">
        <title>Enhanced degradation of softwood versus hardwood by the white-rot fungus Pycnoporus coccineus.</title>
        <authorList>
            <person name="Couturier M."/>
            <person name="Navarro D."/>
            <person name="Chevret D."/>
            <person name="Henrissat B."/>
            <person name="Piumi F."/>
            <person name="Ruiz-Duenas F.J."/>
            <person name="Martinez A.T."/>
            <person name="Grigoriev I.V."/>
            <person name="Riley R."/>
            <person name="Lipzen A."/>
            <person name="Berrin J.G."/>
            <person name="Master E.R."/>
            <person name="Rosso M.N."/>
        </authorList>
    </citation>
    <scope>NUCLEOTIDE SEQUENCE [LARGE SCALE GENOMIC DNA]</scope>
    <source>
        <strain evidence="3 4">BRFM310</strain>
    </source>
</reference>
<dbReference type="OrthoDB" id="3235960at2759"/>
<keyword evidence="1" id="KW-0812">Transmembrane</keyword>
<feature type="transmembrane region" description="Helical" evidence="1">
    <location>
        <begin position="169"/>
        <end position="193"/>
    </location>
</feature>
<evidence type="ECO:0000313" key="4">
    <source>
        <dbReference type="Proteomes" id="UP000193067"/>
    </source>
</evidence>
<dbReference type="Pfam" id="PF20153">
    <property type="entry name" value="DUF6535"/>
    <property type="match status" value="1"/>
</dbReference>
<feature type="transmembrane region" description="Helical" evidence="1">
    <location>
        <begin position="199"/>
        <end position="224"/>
    </location>
</feature>
<sequence>LSSAEKREQARKFCAATIEHHYDERLKRWNAELDMLLVFAGLFSAALTAFNVQSYLLLQPDNTDTMVLALVRISTQLESFVLDSRSINSSAPAFTPPQSTAFAAPGYAIWMNALWFSSLTCTLSASSVAVMVKQWLHQYAQGLSGNSAEMTRLRQYRYDSLVKWHVPEIIAALPILLQAALSLFFAGLVILLFNLHSSVAITVSVFVGSLMLFTAATTVLPAYYSDCCYQSPQALSVFIFVQQTRKAFVSLLEWVERQTQAWTTETASGILSQSSLLSYLRFTVQSALSKVEVHGPFHNWQAREKPDVDAQREELEQSIALTTYKIISDKEVLSRAVIPCLSSMDALSERMSIQYGDLILSISEKLKRAGLAAWRPVMPFILVVLSLIVKEPRPGAVQKILASIPEHRLTSAKSNVGLLFLLSMANLVANDIAARKAFENLLSYLRNTQVDQETTTTLGQTVLQDVEAVFPLKWSHIEDLVNLDNFTSISHYLTGIECIALYLLRHGETLTVPLLPMEQRLLRMILRFRSLLTCPAWQSSHSRQENVLWALRCSRLPELLQKLVHE</sequence>
<dbReference type="Proteomes" id="UP000193067">
    <property type="component" value="Unassembled WGS sequence"/>
</dbReference>
<dbReference type="AlphaFoldDB" id="A0A1Y2IE78"/>
<feature type="non-terminal residue" evidence="3">
    <location>
        <position position="566"/>
    </location>
</feature>
<dbReference type="EMBL" id="KZ084128">
    <property type="protein sequence ID" value="OSC99417.1"/>
    <property type="molecule type" value="Genomic_DNA"/>
</dbReference>
<evidence type="ECO:0000256" key="1">
    <source>
        <dbReference type="SAM" id="Phobius"/>
    </source>
</evidence>
<keyword evidence="1" id="KW-0472">Membrane</keyword>
<accession>A0A1Y2IE78</accession>
<dbReference type="InterPro" id="IPR045338">
    <property type="entry name" value="DUF6535"/>
</dbReference>
<protein>
    <recommendedName>
        <fullName evidence="2">DUF6535 domain-containing protein</fullName>
    </recommendedName>
</protein>